<dbReference type="GO" id="GO:0005829">
    <property type="term" value="C:cytosol"/>
    <property type="evidence" value="ECO:0007669"/>
    <property type="project" value="TreeGrafter"/>
</dbReference>
<dbReference type="InterPro" id="IPR011491">
    <property type="entry name" value="FlgE_D2"/>
</dbReference>
<gene>
    <name evidence="10" type="ORF">AWB82_06756</name>
</gene>
<dbReference type="Pfam" id="PF00460">
    <property type="entry name" value="Flg_bb_rod"/>
    <property type="match status" value="1"/>
</dbReference>
<dbReference type="GO" id="GO:0009425">
    <property type="term" value="C:bacterial-type flagellum basal body"/>
    <property type="evidence" value="ECO:0007669"/>
    <property type="project" value="UniProtKB-SubCell"/>
</dbReference>
<organism evidence="10 11">
    <name type="scientific">Caballeronia glebae</name>
    <dbReference type="NCBI Taxonomy" id="1777143"/>
    <lineage>
        <taxon>Bacteria</taxon>
        <taxon>Pseudomonadati</taxon>
        <taxon>Pseudomonadota</taxon>
        <taxon>Betaproteobacteria</taxon>
        <taxon>Burkholderiales</taxon>
        <taxon>Burkholderiaceae</taxon>
        <taxon>Caballeronia</taxon>
    </lineage>
</organism>
<dbReference type="PANTHER" id="PTHR30435:SF1">
    <property type="entry name" value="FLAGELLAR HOOK PROTEIN FLGE"/>
    <property type="match status" value="1"/>
</dbReference>
<dbReference type="AlphaFoldDB" id="A0A158DHH8"/>
<keyword evidence="4 5" id="KW-0975">Bacterial flagellum</keyword>
<dbReference type="GO" id="GO:0009424">
    <property type="term" value="C:bacterial-type flagellum hook"/>
    <property type="evidence" value="ECO:0007669"/>
    <property type="project" value="TreeGrafter"/>
</dbReference>
<feature type="domain" description="Flagellar hook protein FlgE/F/G-like D1" evidence="9">
    <location>
        <begin position="83"/>
        <end position="145"/>
    </location>
</feature>
<evidence type="ECO:0000259" key="7">
    <source>
        <dbReference type="Pfam" id="PF06429"/>
    </source>
</evidence>
<evidence type="ECO:0000259" key="9">
    <source>
        <dbReference type="Pfam" id="PF22692"/>
    </source>
</evidence>
<evidence type="ECO:0000256" key="3">
    <source>
        <dbReference type="ARBA" id="ARBA00019015"/>
    </source>
</evidence>
<dbReference type="RefSeq" id="WP_086973651.1">
    <property type="nucleotide sequence ID" value="NZ_FCOJ02000088.1"/>
</dbReference>
<evidence type="ECO:0000259" key="8">
    <source>
        <dbReference type="Pfam" id="PF07559"/>
    </source>
</evidence>
<evidence type="ECO:0000256" key="2">
    <source>
        <dbReference type="ARBA" id="ARBA00009677"/>
    </source>
</evidence>
<evidence type="ECO:0000313" key="11">
    <source>
        <dbReference type="Proteomes" id="UP000054596"/>
    </source>
</evidence>
<reference evidence="10" key="1">
    <citation type="submission" date="2016-01" db="EMBL/GenBank/DDBJ databases">
        <authorList>
            <person name="Peeters C."/>
        </authorList>
    </citation>
    <scope>NUCLEOTIDE SEQUENCE [LARGE SCALE GENOMIC DNA]</scope>
    <source>
        <strain evidence="10">LMG 29325</strain>
    </source>
</reference>
<evidence type="ECO:0000256" key="4">
    <source>
        <dbReference type="ARBA" id="ARBA00023143"/>
    </source>
</evidence>
<keyword evidence="10" id="KW-0282">Flagellum</keyword>
<proteinExistence type="inferred from homology"/>
<accession>A0A158DHH8</accession>
<dbReference type="InterPro" id="IPR020013">
    <property type="entry name" value="Flagellar_FlgE/F/G"/>
</dbReference>
<dbReference type="InterPro" id="IPR037058">
    <property type="entry name" value="Falgellar_hook_FlgE_sf"/>
</dbReference>
<dbReference type="GO" id="GO:0071978">
    <property type="term" value="P:bacterial-type flagellum-dependent swarming motility"/>
    <property type="evidence" value="ECO:0007669"/>
    <property type="project" value="TreeGrafter"/>
</dbReference>
<comment type="caution">
    <text evidence="10">The sequence shown here is derived from an EMBL/GenBank/DDBJ whole genome shotgun (WGS) entry which is preliminary data.</text>
</comment>
<dbReference type="SUPFAM" id="SSF117143">
    <property type="entry name" value="Flagellar hook protein flgE"/>
    <property type="match status" value="1"/>
</dbReference>
<comment type="function">
    <text evidence="5">A flexible structure which links the flagellar filament to the drive apparatus in the basal body.</text>
</comment>
<dbReference type="InterPro" id="IPR053967">
    <property type="entry name" value="LlgE_F_G-like_D1"/>
</dbReference>
<sequence length="415" mass="42459">MSYQQALSGLGAASSDLDVIGNNIANANTVGFKQGAAQFADMYANSMATAVSNQIGIGTQLAEVQQQFSQGTITTTNQALDVAINGNGFYQLSNNGSTVYSRNGVFHLDNQGRIVNAGGLQLMGYAANSNGAINSASTVPLTVPTSNIAPTATKNITAAFNLNSQDTAPTRAFDPTDSTTFNQSTSVDVYDSLGGTQKVSVYFAKDSATNTWQGYATYGDPVSAPISLGKMTFNSSGTLTSTTDSSGAATATSGKFTFAIPNGADGGATQQALTIDLNGTTQYGAKDGVTNIVQDGNSTGELTGFTVGGDGTLTGNYSNGETKALGQIAVANFNNQNGLQDLGGNVYAQTAASGAPQVGVPGSTNHGTLQGGAVENSNVDLTSELVNLITAQRNYQANAQTIKTQQTVDQTLINL</sequence>
<keyword evidence="10" id="KW-0969">Cilium</keyword>
<comment type="similarity">
    <text evidence="2 5">Belongs to the flagella basal body rod proteins family.</text>
</comment>
<feature type="domain" description="Flagellar hook protein FlgE D2" evidence="8">
    <location>
        <begin position="161"/>
        <end position="296"/>
    </location>
</feature>
<dbReference type="PROSITE" id="PS00588">
    <property type="entry name" value="FLAGELLA_BB_ROD"/>
    <property type="match status" value="1"/>
</dbReference>
<dbReference type="NCBIfam" id="TIGR03506">
    <property type="entry name" value="FlgEFG_subfam"/>
    <property type="match status" value="1"/>
</dbReference>
<dbReference type="Proteomes" id="UP000054596">
    <property type="component" value="Unassembled WGS sequence"/>
</dbReference>
<dbReference type="InterPro" id="IPR001444">
    <property type="entry name" value="Flag_bb_rod_N"/>
</dbReference>
<evidence type="ECO:0000259" key="6">
    <source>
        <dbReference type="Pfam" id="PF00460"/>
    </source>
</evidence>
<dbReference type="InterPro" id="IPR019776">
    <property type="entry name" value="Flagellar_basal_body_rod_CS"/>
</dbReference>
<evidence type="ECO:0000313" key="10">
    <source>
        <dbReference type="EMBL" id="SAK93923.1"/>
    </source>
</evidence>
<evidence type="ECO:0000256" key="1">
    <source>
        <dbReference type="ARBA" id="ARBA00004117"/>
    </source>
</evidence>
<dbReference type="Pfam" id="PF06429">
    <property type="entry name" value="Flg_bbr_C"/>
    <property type="match status" value="1"/>
</dbReference>
<keyword evidence="11" id="KW-1185">Reference proteome</keyword>
<dbReference type="Pfam" id="PF22692">
    <property type="entry name" value="LlgE_F_G_D1"/>
    <property type="match status" value="1"/>
</dbReference>
<comment type="subcellular location">
    <subcellularLocation>
        <location evidence="1 5">Bacterial flagellum basal body</location>
    </subcellularLocation>
</comment>
<dbReference type="NCBIfam" id="NF004238">
    <property type="entry name" value="PRK05682.1-1"/>
    <property type="match status" value="1"/>
</dbReference>
<feature type="domain" description="Flagellar basal body rod protein N-terminal" evidence="6">
    <location>
        <begin position="6"/>
        <end position="33"/>
    </location>
</feature>
<feature type="domain" description="Flagellar basal-body/hook protein C-terminal" evidence="7">
    <location>
        <begin position="371"/>
        <end position="415"/>
    </location>
</feature>
<protein>
    <recommendedName>
        <fullName evidence="3 5">Flagellar hook protein FlgE</fullName>
    </recommendedName>
</protein>
<dbReference type="InterPro" id="IPR037925">
    <property type="entry name" value="FlgE/F/G-like"/>
</dbReference>
<dbReference type="STRING" id="1777143.AWB82_06756"/>
<dbReference type="Gene3D" id="2.60.98.20">
    <property type="entry name" value="Flagellar hook protein FlgE"/>
    <property type="match status" value="1"/>
</dbReference>
<dbReference type="EMBL" id="FCOJ02000088">
    <property type="protein sequence ID" value="SAK93923.1"/>
    <property type="molecule type" value="Genomic_DNA"/>
</dbReference>
<dbReference type="OrthoDB" id="8578401at2"/>
<dbReference type="InterPro" id="IPR010930">
    <property type="entry name" value="Flg_bb/hook_C_dom"/>
</dbReference>
<evidence type="ECO:0000256" key="5">
    <source>
        <dbReference type="RuleBase" id="RU362116"/>
    </source>
</evidence>
<dbReference type="PANTHER" id="PTHR30435">
    <property type="entry name" value="FLAGELLAR PROTEIN"/>
    <property type="match status" value="1"/>
</dbReference>
<dbReference type="Pfam" id="PF07559">
    <property type="entry name" value="FlgE_D2"/>
    <property type="match status" value="1"/>
</dbReference>
<name>A0A158DHH8_9BURK</name>
<keyword evidence="10" id="KW-0966">Cell projection</keyword>